<evidence type="ECO:0000313" key="2">
    <source>
        <dbReference type="Proteomes" id="UP000186785"/>
    </source>
</evidence>
<dbReference type="EMBL" id="MQSV01000001">
    <property type="protein sequence ID" value="OKL49844.1"/>
    <property type="molecule type" value="Genomic_DNA"/>
</dbReference>
<protein>
    <recommendedName>
        <fullName evidence="3">DUF2505 domain-containing protein</fullName>
    </recommendedName>
</protein>
<dbReference type="InterPro" id="IPR019639">
    <property type="entry name" value="DUF2505"/>
</dbReference>
<dbReference type="STRING" id="1921764.BSR28_08550"/>
<dbReference type="Proteomes" id="UP000186785">
    <property type="component" value="Unassembled WGS sequence"/>
</dbReference>
<reference evidence="1 2" key="1">
    <citation type="submission" date="2016-11" db="EMBL/GenBank/DDBJ databases">
        <title>Actinomyces gypaetusis sp. nov. isolated from the vulture Gypaetus barbatus in Qinghai Tibet Plateau China.</title>
        <authorList>
            <person name="Meng X."/>
        </authorList>
    </citation>
    <scope>NUCLEOTIDE SEQUENCE [LARGE SCALE GENOMIC DNA]</scope>
    <source>
        <strain evidence="1 2">VUL4_2</strain>
    </source>
</reference>
<evidence type="ECO:0008006" key="3">
    <source>
        <dbReference type="Google" id="ProtNLM"/>
    </source>
</evidence>
<organism evidence="1 2">
    <name type="scientific">Boudabousia liubingyangii</name>
    <dbReference type="NCBI Taxonomy" id="1921764"/>
    <lineage>
        <taxon>Bacteria</taxon>
        <taxon>Bacillati</taxon>
        <taxon>Actinomycetota</taxon>
        <taxon>Actinomycetes</taxon>
        <taxon>Actinomycetales</taxon>
        <taxon>Actinomycetaceae</taxon>
        <taxon>Boudabousia</taxon>
    </lineage>
</organism>
<evidence type="ECO:0000313" key="1">
    <source>
        <dbReference type="EMBL" id="OKL49844.1"/>
    </source>
</evidence>
<comment type="caution">
    <text evidence="1">The sequence shown here is derived from an EMBL/GenBank/DDBJ whole genome shotgun (WGS) entry which is preliminary data.</text>
</comment>
<dbReference type="RefSeq" id="WP_073708728.1">
    <property type="nucleotide sequence ID" value="NZ_MQSV01000001.1"/>
</dbReference>
<name>A0A1Q5PQI8_9ACTO</name>
<gene>
    <name evidence="1" type="ORF">BSR29_02570</name>
</gene>
<keyword evidence="2" id="KW-1185">Reference proteome</keyword>
<dbReference type="AlphaFoldDB" id="A0A1Q5PQI8"/>
<sequence length="167" mass="18310">MKVSLNFQYPAALPEILKMLADPEYRKYRLPAGYVKDVRATEEAPGQTRVVTDVAVDTKDLPANLPPAALKLLPKHPTGEVTEVLRTNGPAQENCTISLKLAGIPVEVALMMVFKDQTETTDVDLQGTINVKIPFLGKSIENKAVSKLDSLVKLEVAAAEKYLSEHR</sequence>
<dbReference type="OrthoDB" id="3266819at2"/>
<dbReference type="Pfam" id="PF10698">
    <property type="entry name" value="DUF2505"/>
    <property type="match status" value="1"/>
</dbReference>
<accession>A0A1Q5PQI8</accession>
<proteinExistence type="predicted"/>